<dbReference type="InterPro" id="IPR007110">
    <property type="entry name" value="Ig-like_dom"/>
</dbReference>
<dbReference type="EMBL" id="CAWYQH010000046">
    <property type="protein sequence ID" value="CAK8677369.1"/>
    <property type="molecule type" value="Genomic_DNA"/>
</dbReference>
<evidence type="ECO:0000256" key="2">
    <source>
        <dbReference type="SAM" id="Phobius"/>
    </source>
</evidence>
<evidence type="ECO:0000313" key="4">
    <source>
        <dbReference type="EMBL" id="CAK8677369.1"/>
    </source>
</evidence>
<dbReference type="Gene3D" id="2.60.40.10">
    <property type="entry name" value="Immunoglobulins"/>
    <property type="match status" value="2"/>
</dbReference>
<reference evidence="4 5" key="1">
    <citation type="submission" date="2024-02" db="EMBL/GenBank/DDBJ databases">
        <authorList>
            <person name="Daric V."/>
            <person name="Darras S."/>
        </authorList>
    </citation>
    <scope>NUCLEOTIDE SEQUENCE [LARGE SCALE GENOMIC DNA]</scope>
</reference>
<feature type="transmembrane region" description="Helical" evidence="2">
    <location>
        <begin position="266"/>
        <end position="289"/>
    </location>
</feature>
<feature type="compositionally biased region" description="Polar residues" evidence="1">
    <location>
        <begin position="586"/>
        <end position="599"/>
    </location>
</feature>
<accession>A0ABP0FCF5</accession>
<dbReference type="Proteomes" id="UP001642483">
    <property type="component" value="Unassembled WGS sequence"/>
</dbReference>
<name>A0ABP0FCF5_CLALP</name>
<dbReference type="PROSITE" id="PS50835">
    <property type="entry name" value="IG_LIKE"/>
    <property type="match status" value="1"/>
</dbReference>
<organism evidence="4 5">
    <name type="scientific">Clavelina lepadiformis</name>
    <name type="common">Light-bulb sea squirt</name>
    <name type="synonym">Ascidia lepadiformis</name>
    <dbReference type="NCBI Taxonomy" id="159417"/>
    <lineage>
        <taxon>Eukaryota</taxon>
        <taxon>Metazoa</taxon>
        <taxon>Chordata</taxon>
        <taxon>Tunicata</taxon>
        <taxon>Ascidiacea</taxon>
        <taxon>Aplousobranchia</taxon>
        <taxon>Clavelinidae</taxon>
        <taxon>Clavelina</taxon>
    </lineage>
</organism>
<feature type="region of interest" description="Disordered" evidence="1">
    <location>
        <begin position="293"/>
        <end position="321"/>
    </location>
</feature>
<keyword evidence="5" id="KW-1185">Reference proteome</keyword>
<evidence type="ECO:0000313" key="5">
    <source>
        <dbReference type="Proteomes" id="UP001642483"/>
    </source>
</evidence>
<dbReference type="InterPro" id="IPR013783">
    <property type="entry name" value="Ig-like_fold"/>
</dbReference>
<keyword evidence="2" id="KW-1133">Transmembrane helix</keyword>
<feature type="region of interest" description="Disordered" evidence="1">
    <location>
        <begin position="356"/>
        <end position="654"/>
    </location>
</feature>
<evidence type="ECO:0000256" key="1">
    <source>
        <dbReference type="SAM" id="MobiDB-lite"/>
    </source>
</evidence>
<feature type="compositionally biased region" description="Polar residues" evidence="1">
    <location>
        <begin position="617"/>
        <end position="633"/>
    </location>
</feature>
<dbReference type="InterPro" id="IPR036179">
    <property type="entry name" value="Ig-like_dom_sf"/>
</dbReference>
<sequence>MVRDEIVFTVSAKLLEIFFRETDLNLVGPSISVELLKCRQNSLVNFMICKLSLQAPNVTLSSSSIEGNKLTVIEGNDLNLTCNYNDVIPPGNTSLFYIGGKSYSRTQGDQFMSSSLQRSDNNKVVSCQAVTPYTDLYPTSGRSSEYTLDVLYAPQEDDFTTSDDCNGWYVGQSGASCSVVFYSNPSSQFVSFTKNDQAVTNDSMTIKSDGDQQTFEFQKNEVTSSDNGTYTLTVQSSNKDTFPDNVQIIFHIIVADEPPPTPGLSIGAIIGIVCGCVVIILISVAVYVIHKRRKGSNKSGSPSDEVYPNGNGNHLESGTTGGDAVHVNLAFKGDSEKELKINPIYASGGANYAQVDKKNKSKNTSDKGSNGNEASTSNDQPGAAYSQVDVKKKKKKKGSSEKEEKMNPIYEAGDQPAPIEEAYAEVEKKKNKKGSNEKEERINPLYGSSESPDQVEAAYAEVDIKKKKKKKKKGSNEKEERINPLYGSSQSPDQVEAAYAEVDKKKNKNKKGSSEKEEKLNPLYVSSDQPEPTEAAYAEVDKNKKKKQSAKEERINPLYEASSSQDQVEAAYAEVDKSKKKPQASVHASIQSELPSNATYAEVNKPKKKKKPPPPSRANTTDATQVEESSNATYAEVNKPKKKTKPPPPSKENTAGMLTAYREVIIIFCISFLLSHAVRLQRGFWSLIVQCA</sequence>
<feature type="domain" description="Ig-like" evidence="3">
    <location>
        <begin position="56"/>
        <end position="149"/>
    </location>
</feature>
<protein>
    <recommendedName>
        <fullName evidence="3">Ig-like domain-containing protein</fullName>
    </recommendedName>
</protein>
<proteinExistence type="predicted"/>
<keyword evidence="2" id="KW-0472">Membrane</keyword>
<dbReference type="SUPFAM" id="SSF48726">
    <property type="entry name" value="Immunoglobulin"/>
    <property type="match status" value="2"/>
</dbReference>
<evidence type="ECO:0000259" key="3">
    <source>
        <dbReference type="PROSITE" id="PS50835"/>
    </source>
</evidence>
<gene>
    <name evidence="4" type="ORF">CVLEPA_LOCUS6755</name>
</gene>
<keyword evidence="2" id="KW-0812">Transmembrane</keyword>
<comment type="caution">
    <text evidence="4">The sequence shown here is derived from an EMBL/GenBank/DDBJ whole genome shotgun (WGS) entry which is preliminary data.</text>
</comment>